<dbReference type="SUPFAM" id="SSF52058">
    <property type="entry name" value="L domain-like"/>
    <property type="match status" value="1"/>
</dbReference>
<keyword evidence="1" id="KW-0433">Leucine-rich repeat</keyword>
<dbReference type="Gene3D" id="3.80.10.10">
    <property type="entry name" value="Ribonuclease Inhibitor"/>
    <property type="match status" value="3"/>
</dbReference>
<proteinExistence type="predicted"/>
<feature type="compositionally biased region" description="Acidic residues" evidence="3">
    <location>
        <begin position="434"/>
        <end position="444"/>
    </location>
</feature>
<evidence type="ECO:0000256" key="2">
    <source>
        <dbReference type="ARBA" id="ARBA00022737"/>
    </source>
</evidence>
<organism evidence="4 5">
    <name type="scientific">Mortierella alpina</name>
    <name type="common">Oleaginous fungus</name>
    <name type="synonym">Mortierella renispora</name>
    <dbReference type="NCBI Taxonomy" id="64518"/>
    <lineage>
        <taxon>Eukaryota</taxon>
        <taxon>Fungi</taxon>
        <taxon>Fungi incertae sedis</taxon>
        <taxon>Mucoromycota</taxon>
        <taxon>Mortierellomycotina</taxon>
        <taxon>Mortierellomycetes</taxon>
        <taxon>Mortierellales</taxon>
        <taxon>Mortierellaceae</taxon>
        <taxon>Mortierella</taxon>
    </lineage>
</organism>
<dbReference type="Proteomes" id="UP000738359">
    <property type="component" value="Unassembled WGS sequence"/>
</dbReference>
<feature type="compositionally biased region" description="Basic and acidic residues" evidence="3">
    <location>
        <begin position="390"/>
        <end position="408"/>
    </location>
</feature>
<dbReference type="GO" id="GO:0005737">
    <property type="term" value="C:cytoplasm"/>
    <property type="evidence" value="ECO:0007669"/>
    <property type="project" value="TreeGrafter"/>
</dbReference>
<evidence type="ECO:0000313" key="4">
    <source>
        <dbReference type="EMBL" id="KAF9967190.1"/>
    </source>
</evidence>
<dbReference type="InterPro" id="IPR032675">
    <property type="entry name" value="LRR_dom_sf"/>
</dbReference>
<sequence length="606" mass="66956">MKLTPAVIASQAAGADLQQLKDLNLSKKDINHIEDISTCVNLHKLILSHNSLASADALAGIQYLPSLTLLNLSGNQLDSFEGVQRLKTLFVLNMSHNDLNRISIHIEKLVNLKALVLNNNRIKVVDHLGGLTELNTIVLSHNRIQELPSFPRLTKLTKLSAAHNEIRQIPDLSENGLLKELRLNHNKLVTIPDSLRRCTALDILDLGGNMLREWSDVAPLGSLMHLINLNLQGNPICDKPDYKKKILELVPSLRVLDGERFDPRFLEIKAKRAEHKEVMEKMVKKREDLEKKKTLKKIKRGEIQAEDVTEDVMAEADQFERKKKKSKTEKEEKRIRKEEKQKKKEAKAAAAAAGTEKITGDDDDSAEAKVTMSKKTKDSGGKEKKKSTKRSRDDDDHGNDESFKDSSSARKKSTPSSVFKGNGPRPLSALEITTDADGDVEMDEEAKAAKAEFNRIRKETRKAAKKEAKKEKITERLNKKKAARKELKEPTTLEEDTFFSKPSEEEVKTKKAKIEKAVLAPAAVAAPKPVAATAATAATPAVAFESRALSRQLDPAEAAKARSGVVAVVDKSAQLAKKNKKPKFDITALEETADAFGGGAGVSGWD</sequence>
<accession>A0A9P6M679</accession>
<dbReference type="PANTHER" id="PTHR15454">
    <property type="entry name" value="NISCHARIN RELATED"/>
    <property type="match status" value="1"/>
</dbReference>
<dbReference type="EMBL" id="JAAAHY010000095">
    <property type="protein sequence ID" value="KAF9967190.1"/>
    <property type="molecule type" value="Genomic_DNA"/>
</dbReference>
<dbReference type="Pfam" id="PF12799">
    <property type="entry name" value="LRR_4"/>
    <property type="match status" value="1"/>
</dbReference>
<reference evidence="4" key="1">
    <citation type="journal article" date="2020" name="Fungal Divers.">
        <title>Resolving the Mortierellaceae phylogeny through synthesis of multi-gene phylogenetics and phylogenomics.</title>
        <authorList>
            <person name="Vandepol N."/>
            <person name="Liber J."/>
            <person name="Desiro A."/>
            <person name="Na H."/>
            <person name="Kennedy M."/>
            <person name="Barry K."/>
            <person name="Grigoriev I.V."/>
            <person name="Miller A.N."/>
            <person name="O'Donnell K."/>
            <person name="Stajich J.E."/>
            <person name="Bonito G."/>
        </authorList>
    </citation>
    <scope>NUCLEOTIDE SEQUENCE</scope>
    <source>
        <strain evidence="4">CK1249</strain>
    </source>
</reference>
<evidence type="ECO:0000313" key="5">
    <source>
        <dbReference type="Proteomes" id="UP000738359"/>
    </source>
</evidence>
<evidence type="ECO:0000256" key="1">
    <source>
        <dbReference type="ARBA" id="ARBA00022614"/>
    </source>
</evidence>
<dbReference type="Pfam" id="PF14580">
    <property type="entry name" value="LRR_9"/>
    <property type="match status" value="1"/>
</dbReference>
<dbReference type="PROSITE" id="PS51450">
    <property type="entry name" value="LRR"/>
    <property type="match status" value="4"/>
</dbReference>
<dbReference type="AlphaFoldDB" id="A0A9P6M679"/>
<keyword evidence="2" id="KW-0677">Repeat</keyword>
<keyword evidence="5" id="KW-1185">Reference proteome</keyword>
<comment type="caution">
    <text evidence="4">The sequence shown here is derived from an EMBL/GenBank/DDBJ whole genome shotgun (WGS) entry which is preliminary data.</text>
</comment>
<dbReference type="OrthoDB" id="1517790at2759"/>
<dbReference type="InterPro" id="IPR003591">
    <property type="entry name" value="Leu-rich_rpt_typical-subtyp"/>
</dbReference>
<feature type="compositionally biased region" description="Basic and acidic residues" evidence="3">
    <location>
        <begin position="328"/>
        <end position="342"/>
    </location>
</feature>
<name>A0A9P6M679_MORAP</name>
<protein>
    <submittedName>
        <fullName evidence="4">Uncharacterized protein</fullName>
    </submittedName>
</protein>
<dbReference type="SMART" id="SM00365">
    <property type="entry name" value="LRR_SD22"/>
    <property type="match status" value="6"/>
</dbReference>
<dbReference type="SMART" id="SM00369">
    <property type="entry name" value="LRR_TYP"/>
    <property type="match status" value="6"/>
</dbReference>
<feature type="region of interest" description="Disordered" evidence="3">
    <location>
        <begin position="318"/>
        <end position="506"/>
    </location>
</feature>
<evidence type="ECO:0000256" key="3">
    <source>
        <dbReference type="SAM" id="MobiDB-lite"/>
    </source>
</evidence>
<feature type="compositionally biased region" description="Basic and acidic residues" evidence="3">
    <location>
        <begin position="445"/>
        <end position="477"/>
    </location>
</feature>
<dbReference type="InterPro" id="IPR025875">
    <property type="entry name" value="Leu-rich_rpt_4"/>
</dbReference>
<dbReference type="InterPro" id="IPR001611">
    <property type="entry name" value="Leu-rich_rpt"/>
</dbReference>
<gene>
    <name evidence="4" type="ORF">BGZ70_010469</name>
</gene>